<proteinExistence type="predicted"/>
<reference evidence="1" key="1">
    <citation type="journal article" date="2015" name="Nature">
        <title>Complex archaea that bridge the gap between prokaryotes and eukaryotes.</title>
        <authorList>
            <person name="Spang A."/>
            <person name="Saw J.H."/>
            <person name="Jorgensen S.L."/>
            <person name="Zaremba-Niedzwiedzka K."/>
            <person name="Martijn J."/>
            <person name="Lind A.E."/>
            <person name="van Eijk R."/>
            <person name="Schleper C."/>
            <person name="Guy L."/>
            <person name="Ettema T.J."/>
        </authorList>
    </citation>
    <scope>NUCLEOTIDE SEQUENCE</scope>
</reference>
<dbReference type="EMBL" id="LAZR01007630">
    <property type="protein sequence ID" value="KKM84000.1"/>
    <property type="molecule type" value="Genomic_DNA"/>
</dbReference>
<evidence type="ECO:0000313" key="1">
    <source>
        <dbReference type="EMBL" id="KKM84000.1"/>
    </source>
</evidence>
<accession>A0A0F9N5J3</accession>
<sequence>MGKGSNRRPQFVSDAVMKARWEQAFKKHGITFIPCDMGGKIKSLGTLLTSELIEDFNICYKERKKVKR</sequence>
<comment type="caution">
    <text evidence="1">The sequence shown here is derived from an EMBL/GenBank/DDBJ whole genome shotgun (WGS) entry which is preliminary data.</text>
</comment>
<gene>
    <name evidence="1" type="ORF">LCGC14_1303640</name>
</gene>
<organism evidence="1">
    <name type="scientific">marine sediment metagenome</name>
    <dbReference type="NCBI Taxonomy" id="412755"/>
    <lineage>
        <taxon>unclassified sequences</taxon>
        <taxon>metagenomes</taxon>
        <taxon>ecological metagenomes</taxon>
    </lineage>
</organism>
<protein>
    <submittedName>
        <fullName evidence="1">Uncharacterized protein</fullName>
    </submittedName>
</protein>
<name>A0A0F9N5J3_9ZZZZ</name>
<dbReference type="AlphaFoldDB" id="A0A0F9N5J3"/>